<proteinExistence type="predicted"/>
<sequence length="43" mass="4764">MPLLRPTHGNCRVCSVFCAKKLGKFGHRARKWWGIQVAAQPGG</sequence>
<name>A0AAV5K3K0_9ROSI</name>
<dbReference type="AlphaFoldDB" id="A0AAV5K3K0"/>
<evidence type="ECO:0000313" key="1">
    <source>
        <dbReference type="EMBL" id="GKV18157.1"/>
    </source>
</evidence>
<accession>A0AAV5K3K0</accession>
<dbReference type="EMBL" id="BPVZ01000049">
    <property type="protein sequence ID" value="GKV18157.1"/>
    <property type="molecule type" value="Genomic_DNA"/>
</dbReference>
<gene>
    <name evidence="1" type="ORF">SLEP1_g28580</name>
</gene>
<evidence type="ECO:0000313" key="2">
    <source>
        <dbReference type="Proteomes" id="UP001054252"/>
    </source>
</evidence>
<protein>
    <submittedName>
        <fullName evidence="1">Uncharacterized protein</fullName>
    </submittedName>
</protein>
<keyword evidence="2" id="KW-1185">Reference proteome</keyword>
<reference evidence="1 2" key="1">
    <citation type="journal article" date="2021" name="Commun. Biol.">
        <title>The genome of Shorea leprosula (Dipterocarpaceae) highlights the ecological relevance of drought in aseasonal tropical rainforests.</title>
        <authorList>
            <person name="Ng K.K.S."/>
            <person name="Kobayashi M.J."/>
            <person name="Fawcett J.A."/>
            <person name="Hatakeyama M."/>
            <person name="Paape T."/>
            <person name="Ng C.H."/>
            <person name="Ang C.C."/>
            <person name="Tnah L.H."/>
            <person name="Lee C.T."/>
            <person name="Nishiyama T."/>
            <person name="Sese J."/>
            <person name="O'Brien M.J."/>
            <person name="Copetti D."/>
            <person name="Mohd Noor M.I."/>
            <person name="Ong R.C."/>
            <person name="Putra M."/>
            <person name="Sireger I.Z."/>
            <person name="Indrioko S."/>
            <person name="Kosugi Y."/>
            <person name="Izuno A."/>
            <person name="Isagi Y."/>
            <person name="Lee S.L."/>
            <person name="Shimizu K.K."/>
        </authorList>
    </citation>
    <scope>NUCLEOTIDE SEQUENCE [LARGE SCALE GENOMIC DNA]</scope>
    <source>
        <strain evidence="1">214</strain>
    </source>
</reference>
<comment type="caution">
    <text evidence="1">The sequence shown here is derived from an EMBL/GenBank/DDBJ whole genome shotgun (WGS) entry which is preliminary data.</text>
</comment>
<dbReference type="Proteomes" id="UP001054252">
    <property type="component" value="Unassembled WGS sequence"/>
</dbReference>
<organism evidence="1 2">
    <name type="scientific">Rubroshorea leprosula</name>
    <dbReference type="NCBI Taxonomy" id="152421"/>
    <lineage>
        <taxon>Eukaryota</taxon>
        <taxon>Viridiplantae</taxon>
        <taxon>Streptophyta</taxon>
        <taxon>Embryophyta</taxon>
        <taxon>Tracheophyta</taxon>
        <taxon>Spermatophyta</taxon>
        <taxon>Magnoliopsida</taxon>
        <taxon>eudicotyledons</taxon>
        <taxon>Gunneridae</taxon>
        <taxon>Pentapetalae</taxon>
        <taxon>rosids</taxon>
        <taxon>malvids</taxon>
        <taxon>Malvales</taxon>
        <taxon>Dipterocarpaceae</taxon>
        <taxon>Rubroshorea</taxon>
    </lineage>
</organism>